<sequence length="297" mass="33168">MNAETRTRPRKRGIVVPARSRTITRFDTPPQLDSHGNQRWVLRTAHFALAMTRIEGRATIDIRETAESMIVAPAALRVRVRVDTMQQQAPSEGDTLFILPPGESQVDVEGNGLLAHIVGTTSRETLGAALNAADYAAGAPELSECRAWPDPVNGFKLRHYRLDDYVDATQPGRAFRCTNLMVNITDIYPGKRDSKKLKPHSHDDFEQITLTYAGRFAHHLRTPWGPDSTQWQADEHLEIDSPAAISLPAGLIHTSQALEAGCWLVDIFGPPRMDFSQMPGFVRNGDEYPLMEPHEDR</sequence>
<dbReference type="OrthoDB" id="8882910at2"/>
<dbReference type="InterPro" id="IPR011051">
    <property type="entry name" value="RmlC_Cupin_sf"/>
</dbReference>
<protein>
    <recommendedName>
        <fullName evidence="3">5-deoxy-glucuronate isomerase</fullName>
    </recommendedName>
</protein>
<dbReference type="Proteomes" id="UP000433577">
    <property type="component" value="Chromosome 3"/>
</dbReference>
<dbReference type="InterPro" id="IPR014710">
    <property type="entry name" value="RmlC-like_jellyroll"/>
</dbReference>
<gene>
    <name evidence="1" type="ORF">FAZ98_27805</name>
</gene>
<evidence type="ECO:0008006" key="3">
    <source>
        <dbReference type="Google" id="ProtNLM"/>
    </source>
</evidence>
<proteinExistence type="predicted"/>
<evidence type="ECO:0000313" key="2">
    <source>
        <dbReference type="Proteomes" id="UP000433577"/>
    </source>
</evidence>
<dbReference type="Gene3D" id="2.60.120.10">
    <property type="entry name" value="Jelly Rolls"/>
    <property type="match status" value="1"/>
</dbReference>
<name>A0A7Z2GPG9_9BURK</name>
<dbReference type="RefSeq" id="WP_158956104.1">
    <property type="nucleotide sequence ID" value="NZ_CP046915.1"/>
</dbReference>
<reference evidence="1 2" key="1">
    <citation type="submission" date="2019-12" db="EMBL/GenBank/DDBJ databases">
        <title>Paraburkholderia acidiphila 7Q-K02 sp. nov and Paraburkholderia acidisoli DHF22 sp. nov., two strains isolated from forest soil.</title>
        <authorList>
            <person name="Gao Z."/>
            <person name="Qiu L."/>
        </authorList>
    </citation>
    <scope>NUCLEOTIDE SEQUENCE [LARGE SCALE GENOMIC DNA]</scope>
    <source>
        <strain evidence="1 2">DHF22</strain>
    </source>
</reference>
<evidence type="ECO:0000313" key="1">
    <source>
        <dbReference type="EMBL" id="QGZ65552.1"/>
    </source>
</evidence>
<dbReference type="AlphaFoldDB" id="A0A7Z2GPG9"/>
<dbReference type="KEGG" id="pacs:FAZ98_27805"/>
<keyword evidence="2" id="KW-1185">Reference proteome</keyword>
<organism evidence="1 2">
    <name type="scientific">Paraburkholderia acidisoli</name>
    <dbReference type="NCBI Taxonomy" id="2571748"/>
    <lineage>
        <taxon>Bacteria</taxon>
        <taxon>Pseudomonadati</taxon>
        <taxon>Pseudomonadota</taxon>
        <taxon>Betaproteobacteria</taxon>
        <taxon>Burkholderiales</taxon>
        <taxon>Burkholderiaceae</taxon>
        <taxon>Paraburkholderia</taxon>
    </lineage>
</organism>
<dbReference type="EMBL" id="CP046915">
    <property type="protein sequence ID" value="QGZ65552.1"/>
    <property type="molecule type" value="Genomic_DNA"/>
</dbReference>
<dbReference type="SUPFAM" id="SSF51182">
    <property type="entry name" value="RmlC-like cupins"/>
    <property type="match status" value="1"/>
</dbReference>
<accession>A0A7Z2GPG9</accession>